<keyword evidence="3" id="KW-0963">Cytoplasm</keyword>
<dbReference type="GO" id="GO:0006526">
    <property type="term" value="P:L-arginine biosynthetic process"/>
    <property type="evidence" value="ECO:0007669"/>
    <property type="project" value="UniProtKB-KW"/>
</dbReference>
<dbReference type="NCBIfam" id="NF005710">
    <property type="entry name" value="PRK07522.1"/>
    <property type="match status" value="1"/>
</dbReference>
<keyword evidence="5" id="KW-0028">Amino-acid biosynthesis</keyword>
<keyword evidence="4" id="KW-0055">Arginine biosynthesis</keyword>
<sequence length="424" mass="44401">MVSSEISSSEALASRAIDILSTLVAFDTTSRFSNLALIEWVEAYLSDLGVASRRVPNADGTKSNLLASIGPAIPGGVVLSGHTDVVPVDGQSWSSDPFVLTPRDGRLYGRGTCDMKGFLALALAAAPDLARSTLDRPVHLAFSYDEEVGCLGAPDMIAVIADELPRPALVVVGEPTDMVAVRGHKGIASFRVTVTGREAHSSLTHLGVSANMVAIKLMSHLVELSERLEREADPDSPFMPKGATLTVGQVNGGTAVNILARECVFIFDLRVPTGLDPKAILADFFALAAALDAEVKAKAPEGGVVVETRSMTPAFAPEVDGAAETFARRIAGDNGPPRVVPYAAEAGQFQGAGFSTVICGPGSIDQAHQPDEYVEISQMERGAAFMRRLIEDLSQARRPQAEAVSATVARLPGSATDPGIGSGE</sequence>
<evidence type="ECO:0000256" key="1">
    <source>
        <dbReference type="ARBA" id="ARBA00001947"/>
    </source>
</evidence>
<dbReference type="PANTHER" id="PTHR43808">
    <property type="entry name" value="ACETYLORNITHINE DEACETYLASE"/>
    <property type="match status" value="1"/>
</dbReference>
<dbReference type="AlphaFoldDB" id="B0T5B3"/>
<dbReference type="STRING" id="366602.Caul_4939"/>
<evidence type="ECO:0000256" key="3">
    <source>
        <dbReference type="ARBA" id="ARBA00022490"/>
    </source>
</evidence>
<dbReference type="InterPro" id="IPR011650">
    <property type="entry name" value="Peptidase_M20_dimer"/>
</dbReference>
<comment type="similarity">
    <text evidence="2">Belongs to the peptidase M20A family. ArgE subfamily.</text>
</comment>
<dbReference type="PANTHER" id="PTHR43808:SF31">
    <property type="entry name" value="N-ACETYL-L-CITRULLINE DEACETYLASE"/>
    <property type="match status" value="1"/>
</dbReference>
<reference evidence="11" key="1">
    <citation type="submission" date="2008-01" db="EMBL/GenBank/DDBJ databases">
        <title>Complete sequence of chromosome of Caulobacter sp. K31.</title>
        <authorList>
            <consortium name="US DOE Joint Genome Institute"/>
            <person name="Copeland A."/>
            <person name="Lucas S."/>
            <person name="Lapidus A."/>
            <person name="Barry K."/>
            <person name="Glavina del Rio T."/>
            <person name="Dalin E."/>
            <person name="Tice H."/>
            <person name="Pitluck S."/>
            <person name="Bruce D."/>
            <person name="Goodwin L."/>
            <person name="Thompson L.S."/>
            <person name="Brettin T."/>
            <person name="Detter J.C."/>
            <person name="Han C."/>
            <person name="Schmutz J."/>
            <person name="Larimer F."/>
            <person name="Land M."/>
            <person name="Hauser L."/>
            <person name="Kyrpides N."/>
            <person name="Kim E."/>
            <person name="Stephens C."/>
            <person name="Richardson P."/>
        </authorList>
    </citation>
    <scope>NUCLEOTIDE SEQUENCE [LARGE SCALE GENOMIC DNA]</scope>
    <source>
        <strain evidence="11">K31</strain>
    </source>
</reference>
<dbReference type="HOGENOM" id="CLU_021802_2_4_5"/>
<dbReference type="GO" id="GO:0046872">
    <property type="term" value="F:metal ion binding"/>
    <property type="evidence" value="ECO:0007669"/>
    <property type="project" value="UniProtKB-KW"/>
</dbReference>
<dbReference type="EMBL" id="CP000927">
    <property type="protein sequence ID" value="ABZ74059.1"/>
    <property type="molecule type" value="Genomic_DNA"/>
</dbReference>
<evidence type="ECO:0000259" key="10">
    <source>
        <dbReference type="Pfam" id="PF07687"/>
    </source>
</evidence>
<dbReference type="InterPro" id="IPR050072">
    <property type="entry name" value="Peptidase_M20A"/>
</dbReference>
<accession>B0T5B3</accession>
<dbReference type="Gene3D" id="3.30.70.360">
    <property type="match status" value="1"/>
</dbReference>
<protein>
    <submittedName>
        <fullName evidence="11">Acetylornithine deacetylase (ArgE)</fullName>
    </submittedName>
</protein>
<dbReference type="Gene3D" id="3.40.630.10">
    <property type="entry name" value="Zn peptidases"/>
    <property type="match status" value="1"/>
</dbReference>
<dbReference type="InterPro" id="IPR002933">
    <property type="entry name" value="Peptidase_M20"/>
</dbReference>
<organism evidence="11">
    <name type="scientific">Caulobacter sp. (strain K31)</name>
    <dbReference type="NCBI Taxonomy" id="366602"/>
    <lineage>
        <taxon>Bacteria</taxon>
        <taxon>Pseudomonadati</taxon>
        <taxon>Pseudomonadota</taxon>
        <taxon>Alphaproteobacteria</taxon>
        <taxon>Caulobacterales</taxon>
        <taxon>Caulobacteraceae</taxon>
        <taxon>Caulobacter</taxon>
    </lineage>
</organism>
<keyword evidence="8" id="KW-0862">Zinc</keyword>
<comment type="cofactor">
    <cofactor evidence="1">
        <name>Zn(2+)</name>
        <dbReference type="ChEBI" id="CHEBI:29105"/>
    </cofactor>
</comment>
<dbReference type="PROSITE" id="PS00759">
    <property type="entry name" value="ARGE_DAPE_CPG2_2"/>
    <property type="match status" value="1"/>
</dbReference>
<evidence type="ECO:0000256" key="8">
    <source>
        <dbReference type="ARBA" id="ARBA00022833"/>
    </source>
</evidence>
<dbReference type="SUPFAM" id="SSF53187">
    <property type="entry name" value="Zn-dependent exopeptidases"/>
    <property type="match status" value="1"/>
</dbReference>
<evidence type="ECO:0000256" key="2">
    <source>
        <dbReference type="ARBA" id="ARBA00005691"/>
    </source>
</evidence>
<proteinExistence type="inferred from homology"/>
<dbReference type="Pfam" id="PF07687">
    <property type="entry name" value="M20_dimer"/>
    <property type="match status" value="1"/>
</dbReference>
<dbReference type="eggNOG" id="COG0624">
    <property type="taxonomic scope" value="Bacteria"/>
</dbReference>
<dbReference type="InterPro" id="IPR036264">
    <property type="entry name" value="Bact_exopeptidase_dim_dom"/>
</dbReference>
<dbReference type="KEGG" id="cak:Caul_4939"/>
<feature type="domain" description="Peptidase M20 dimerisation" evidence="10">
    <location>
        <begin position="183"/>
        <end position="292"/>
    </location>
</feature>
<evidence type="ECO:0000256" key="9">
    <source>
        <dbReference type="ARBA" id="ARBA00023285"/>
    </source>
</evidence>
<name>B0T5B3_CAUSK</name>
<dbReference type="InterPro" id="IPR010169">
    <property type="entry name" value="AcOrn-deacetyl"/>
</dbReference>
<dbReference type="NCBIfam" id="TIGR01892">
    <property type="entry name" value="AcOrn-deacetyl"/>
    <property type="match status" value="1"/>
</dbReference>
<keyword evidence="9" id="KW-0170">Cobalt</keyword>
<gene>
    <name evidence="11" type="ordered locus">Caul_4939</name>
</gene>
<keyword evidence="6" id="KW-0479">Metal-binding</keyword>
<dbReference type="Pfam" id="PF01546">
    <property type="entry name" value="Peptidase_M20"/>
    <property type="match status" value="1"/>
</dbReference>
<dbReference type="CDD" id="cd03894">
    <property type="entry name" value="M20_ArgE"/>
    <property type="match status" value="1"/>
</dbReference>
<evidence type="ECO:0000256" key="5">
    <source>
        <dbReference type="ARBA" id="ARBA00022605"/>
    </source>
</evidence>
<evidence type="ECO:0000256" key="7">
    <source>
        <dbReference type="ARBA" id="ARBA00022801"/>
    </source>
</evidence>
<dbReference type="SUPFAM" id="SSF55031">
    <property type="entry name" value="Bacterial exopeptidase dimerisation domain"/>
    <property type="match status" value="1"/>
</dbReference>
<keyword evidence="7" id="KW-0378">Hydrolase</keyword>
<evidence type="ECO:0000313" key="11">
    <source>
        <dbReference type="EMBL" id="ABZ74059.1"/>
    </source>
</evidence>
<dbReference type="InterPro" id="IPR001261">
    <property type="entry name" value="ArgE/DapE_CS"/>
</dbReference>
<dbReference type="GO" id="GO:0008777">
    <property type="term" value="F:acetylornithine deacetylase activity"/>
    <property type="evidence" value="ECO:0007669"/>
    <property type="project" value="TreeGrafter"/>
</dbReference>
<evidence type="ECO:0000256" key="4">
    <source>
        <dbReference type="ARBA" id="ARBA00022571"/>
    </source>
</evidence>
<evidence type="ECO:0000256" key="6">
    <source>
        <dbReference type="ARBA" id="ARBA00022723"/>
    </source>
</evidence>